<name>A0A9X3N0Z4_9ACTN</name>
<dbReference type="Pfam" id="PF00768">
    <property type="entry name" value="Peptidase_S11"/>
    <property type="match status" value="1"/>
</dbReference>
<evidence type="ECO:0000256" key="1">
    <source>
        <dbReference type="ARBA" id="ARBA00007164"/>
    </source>
</evidence>
<dbReference type="GO" id="GO:0009002">
    <property type="term" value="F:serine-type D-Ala-D-Ala carboxypeptidase activity"/>
    <property type="evidence" value="ECO:0007669"/>
    <property type="project" value="InterPro"/>
</dbReference>
<sequence>MRRVLGFIMLLLIGGGGWYAFLNKDADAPVVKTTTAPPGLLKDSATAPLAGGGTAPSPLAVRLDVPGDPVKIKFKKPPRSALLFDLDTGRVLWRRDPTVVRPIASLTKMMTALVVADRVKPGSKVLITKEAVHYEAGGSAVGLLPKGKWIGVNTMLYGLMLPSGNDAAIALAQRAAGGSEQRFVRYMNEKAEQMGLVCTHFSTPSGFEDKDNHSCAADLAAIGRAVLREPRLAHIVAKREAIVPFPIKGGKLYLYNHNPLLQQGYRGTTGIKTGYTDAAGRCLVATVRRGAIKLGVVLLDSPDPGKQAMQLLDRGFKASATG</sequence>
<feature type="active site" description="Acyl-ester intermediate" evidence="7">
    <location>
        <position position="105"/>
    </location>
</feature>
<feature type="active site" evidence="7">
    <location>
        <position position="163"/>
    </location>
</feature>
<evidence type="ECO:0000256" key="3">
    <source>
        <dbReference type="ARBA" id="ARBA00022801"/>
    </source>
</evidence>
<dbReference type="GO" id="GO:0009252">
    <property type="term" value="P:peptidoglycan biosynthetic process"/>
    <property type="evidence" value="ECO:0007669"/>
    <property type="project" value="UniProtKB-KW"/>
</dbReference>
<accession>A0A9X3N0Z4</accession>
<comment type="caution">
    <text evidence="11">The sequence shown here is derived from an EMBL/GenBank/DDBJ whole genome shotgun (WGS) entry which is preliminary data.</text>
</comment>
<dbReference type="EMBL" id="JAPDOD010000064">
    <property type="protein sequence ID" value="MDA0166375.1"/>
    <property type="molecule type" value="Genomic_DNA"/>
</dbReference>
<dbReference type="PANTHER" id="PTHR21581">
    <property type="entry name" value="D-ALANYL-D-ALANINE CARBOXYPEPTIDASE"/>
    <property type="match status" value="1"/>
</dbReference>
<evidence type="ECO:0000256" key="2">
    <source>
        <dbReference type="ARBA" id="ARBA00022729"/>
    </source>
</evidence>
<proteinExistence type="inferred from homology"/>
<evidence type="ECO:0000256" key="4">
    <source>
        <dbReference type="ARBA" id="ARBA00022960"/>
    </source>
</evidence>
<dbReference type="InterPro" id="IPR018044">
    <property type="entry name" value="Peptidase_S11"/>
</dbReference>
<dbReference type="Gene3D" id="3.40.710.10">
    <property type="entry name" value="DD-peptidase/beta-lactamase superfamily"/>
    <property type="match status" value="1"/>
</dbReference>
<keyword evidence="12" id="KW-1185">Reference proteome</keyword>
<feature type="active site" description="Proton acceptor" evidence="7">
    <location>
        <position position="108"/>
    </location>
</feature>
<evidence type="ECO:0000259" key="10">
    <source>
        <dbReference type="Pfam" id="PF00768"/>
    </source>
</evidence>
<evidence type="ECO:0000256" key="8">
    <source>
        <dbReference type="PIRSR" id="PIRSR618044-2"/>
    </source>
</evidence>
<keyword evidence="3" id="KW-0378">Hydrolase</keyword>
<evidence type="ECO:0000256" key="6">
    <source>
        <dbReference type="ARBA" id="ARBA00023316"/>
    </source>
</evidence>
<dbReference type="PANTHER" id="PTHR21581:SF6">
    <property type="entry name" value="TRAFFICKING PROTEIN PARTICLE COMPLEX SUBUNIT 12"/>
    <property type="match status" value="1"/>
</dbReference>
<evidence type="ECO:0000256" key="7">
    <source>
        <dbReference type="PIRSR" id="PIRSR618044-1"/>
    </source>
</evidence>
<keyword evidence="4" id="KW-0133">Cell shape</keyword>
<dbReference type="PRINTS" id="PR00725">
    <property type="entry name" value="DADACBPTASE1"/>
</dbReference>
<evidence type="ECO:0000256" key="9">
    <source>
        <dbReference type="RuleBase" id="RU004016"/>
    </source>
</evidence>
<gene>
    <name evidence="11" type="ORF">OM076_39290</name>
</gene>
<feature type="domain" description="Peptidase S11 D-alanyl-D-alanine carboxypeptidase A N-terminal" evidence="10">
    <location>
        <begin position="79"/>
        <end position="301"/>
    </location>
</feature>
<dbReference type="GO" id="GO:0006508">
    <property type="term" value="P:proteolysis"/>
    <property type="evidence" value="ECO:0007669"/>
    <property type="project" value="InterPro"/>
</dbReference>
<evidence type="ECO:0000313" key="12">
    <source>
        <dbReference type="Proteomes" id="UP001149140"/>
    </source>
</evidence>
<dbReference type="InterPro" id="IPR001967">
    <property type="entry name" value="Peptidase_S11_N"/>
</dbReference>
<feature type="binding site" evidence="8">
    <location>
        <position position="272"/>
    </location>
    <ligand>
        <name>substrate</name>
    </ligand>
</feature>
<keyword evidence="5" id="KW-0573">Peptidoglycan synthesis</keyword>
<dbReference type="Proteomes" id="UP001149140">
    <property type="component" value="Unassembled WGS sequence"/>
</dbReference>
<keyword evidence="6" id="KW-0961">Cell wall biogenesis/degradation</keyword>
<reference evidence="11" key="1">
    <citation type="submission" date="2022-10" db="EMBL/GenBank/DDBJ databases">
        <title>The WGS of Solirubrobacter ginsenosidimutans DSM 21036.</title>
        <authorList>
            <person name="Jiang Z."/>
        </authorList>
    </citation>
    <scope>NUCLEOTIDE SEQUENCE</scope>
    <source>
        <strain evidence="11">DSM 21036</strain>
    </source>
</reference>
<evidence type="ECO:0000256" key="5">
    <source>
        <dbReference type="ARBA" id="ARBA00022984"/>
    </source>
</evidence>
<dbReference type="GO" id="GO:0071555">
    <property type="term" value="P:cell wall organization"/>
    <property type="evidence" value="ECO:0007669"/>
    <property type="project" value="UniProtKB-KW"/>
</dbReference>
<protein>
    <recommendedName>
        <fullName evidence="10">Peptidase S11 D-alanyl-D-alanine carboxypeptidase A N-terminal domain-containing protein</fullName>
    </recommendedName>
</protein>
<dbReference type="AlphaFoldDB" id="A0A9X3N0Z4"/>
<keyword evidence="2" id="KW-0732">Signal</keyword>
<dbReference type="InterPro" id="IPR012338">
    <property type="entry name" value="Beta-lactam/transpept-like"/>
</dbReference>
<dbReference type="GO" id="GO:0008360">
    <property type="term" value="P:regulation of cell shape"/>
    <property type="evidence" value="ECO:0007669"/>
    <property type="project" value="UniProtKB-KW"/>
</dbReference>
<dbReference type="SUPFAM" id="SSF56601">
    <property type="entry name" value="beta-lactamase/transpeptidase-like"/>
    <property type="match status" value="1"/>
</dbReference>
<organism evidence="11 12">
    <name type="scientific">Solirubrobacter ginsenosidimutans</name>
    <dbReference type="NCBI Taxonomy" id="490573"/>
    <lineage>
        <taxon>Bacteria</taxon>
        <taxon>Bacillati</taxon>
        <taxon>Actinomycetota</taxon>
        <taxon>Thermoleophilia</taxon>
        <taxon>Solirubrobacterales</taxon>
        <taxon>Solirubrobacteraceae</taxon>
        <taxon>Solirubrobacter</taxon>
    </lineage>
</organism>
<comment type="similarity">
    <text evidence="1 9">Belongs to the peptidase S11 family.</text>
</comment>
<evidence type="ECO:0000313" key="11">
    <source>
        <dbReference type="EMBL" id="MDA0166375.1"/>
    </source>
</evidence>